<dbReference type="Proteomes" id="UP000774617">
    <property type="component" value="Unassembled WGS sequence"/>
</dbReference>
<evidence type="ECO:0000313" key="1">
    <source>
        <dbReference type="EMBL" id="KAH7042269.1"/>
    </source>
</evidence>
<feature type="non-terminal residue" evidence="1">
    <location>
        <position position="1"/>
    </location>
</feature>
<accession>A0ABQ8G1Y5</accession>
<evidence type="ECO:0000313" key="2">
    <source>
        <dbReference type="Proteomes" id="UP000774617"/>
    </source>
</evidence>
<organism evidence="1 2">
    <name type="scientific">Macrophomina phaseolina</name>
    <dbReference type="NCBI Taxonomy" id="35725"/>
    <lineage>
        <taxon>Eukaryota</taxon>
        <taxon>Fungi</taxon>
        <taxon>Dikarya</taxon>
        <taxon>Ascomycota</taxon>
        <taxon>Pezizomycotina</taxon>
        <taxon>Dothideomycetes</taxon>
        <taxon>Dothideomycetes incertae sedis</taxon>
        <taxon>Botryosphaeriales</taxon>
        <taxon>Botryosphaeriaceae</taxon>
        <taxon>Macrophomina</taxon>
    </lineage>
</organism>
<sequence>LYVWTAIEEAKRFALALYQVWKMHQSRAAKNISSGTSFELSHLQFALPCSQYIWDATSRTELAERMTTEFERGNRPCEEEKQWICNRS</sequence>
<dbReference type="EMBL" id="JAGTJR010000026">
    <property type="protein sequence ID" value="KAH7042269.1"/>
    <property type="molecule type" value="Genomic_DNA"/>
</dbReference>
<name>A0ABQ8G1Y5_9PEZI</name>
<reference evidence="1 2" key="1">
    <citation type="journal article" date="2021" name="Nat. Commun.">
        <title>Genetic determinants of endophytism in the Arabidopsis root mycobiome.</title>
        <authorList>
            <person name="Mesny F."/>
            <person name="Miyauchi S."/>
            <person name="Thiergart T."/>
            <person name="Pickel B."/>
            <person name="Atanasova L."/>
            <person name="Karlsson M."/>
            <person name="Huettel B."/>
            <person name="Barry K.W."/>
            <person name="Haridas S."/>
            <person name="Chen C."/>
            <person name="Bauer D."/>
            <person name="Andreopoulos W."/>
            <person name="Pangilinan J."/>
            <person name="LaButti K."/>
            <person name="Riley R."/>
            <person name="Lipzen A."/>
            <person name="Clum A."/>
            <person name="Drula E."/>
            <person name="Henrissat B."/>
            <person name="Kohler A."/>
            <person name="Grigoriev I.V."/>
            <person name="Martin F.M."/>
            <person name="Hacquard S."/>
        </authorList>
    </citation>
    <scope>NUCLEOTIDE SEQUENCE [LARGE SCALE GENOMIC DNA]</scope>
    <source>
        <strain evidence="1 2">MPI-SDFR-AT-0080</strain>
    </source>
</reference>
<comment type="caution">
    <text evidence="1">The sequence shown here is derived from an EMBL/GenBank/DDBJ whole genome shotgun (WGS) entry which is preliminary data.</text>
</comment>
<gene>
    <name evidence="1" type="ORF">B0J12DRAFT_579478</name>
</gene>
<proteinExistence type="predicted"/>
<protein>
    <submittedName>
        <fullName evidence="1">Uncharacterized protein</fullName>
    </submittedName>
</protein>
<keyword evidence="2" id="KW-1185">Reference proteome</keyword>